<organism evidence="1">
    <name type="scientific">Burkholderia orbicola (strain AU 1054)</name>
    <dbReference type="NCBI Taxonomy" id="331271"/>
    <lineage>
        <taxon>Bacteria</taxon>
        <taxon>Pseudomonadati</taxon>
        <taxon>Pseudomonadota</taxon>
        <taxon>Betaproteobacteria</taxon>
        <taxon>Burkholderiales</taxon>
        <taxon>Burkholderiaceae</taxon>
        <taxon>Burkholderia</taxon>
        <taxon>Burkholderia cepacia complex</taxon>
        <taxon>Burkholderia orbicola</taxon>
    </lineage>
</organism>
<name>A0A0H2XUT0_BURO1</name>
<dbReference type="EMBL" id="CP000379">
    <property type="protein sequence ID" value="ABF77944.1"/>
    <property type="molecule type" value="Genomic_DNA"/>
</dbReference>
<evidence type="ECO:0000313" key="1">
    <source>
        <dbReference type="EMBL" id="ABF77944.1"/>
    </source>
</evidence>
<protein>
    <submittedName>
        <fullName evidence="1">Uncharacterized protein</fullName>
    </submittedName>
</protein>
<sequence length="184" mass="19971">MNISKRGDHLFAAGLWKAIGDVAKSVRTQIGETSEGRVLADALFALQRELGGSEFDVTINQGRPVAGSDPHSVIFGRAVERFKQDMEAVVFALKHRRSIDGPNGAERADALTQANTHLATAKQYAMFTVGRFFDAVVDRDVLEQIVGAESPARGRPLAARKGIDETQRTLTGVRQRIIGAIAQM</sequence>
<dbReference type="HOGENOM" id="CLU_1465600_0_0_4"/>
<dbReference type="AlphaFoldDB" id="A0A0H2XUT0"/>
<proteinExistence type="predicted"/>
<gene>
    <name evidence="1" type="ordered locus">Bcen_3048</name>
</gene>
<accession>A0A0H2XUT0</accession>
<reference evidence="1" key="1">
    <citation type="submission" date="2006-05" db="EMBL/GenBank/DDBJ databases">
        <title>Complete sequence of chromosome 2 of Burkholderia cenocepacia AU 1054.</title>
        <authorList>
            <consortium name="US DOE Joint Genome Institute"/>
            <person name="Copeland A."/>
            <person name="Lucas S."/>
            <person name="Lapidus A."/>
            <person name="Barry K."/>
            <person name="Detter J.C."/>
            <person name="Glavina del Rio T."/>
            <person name="Hammon N."/>
            <person name="Israni S."/>
            <person name="Dalin E."/>
            <person name="Tice H."/>
            <person name="Pitluck S."/>
            <person name="Chain P."/>
            <person name="Malfatti S."/>
            <person name="Shin M."/>
            <person name="Vergez L."/>
            <person name="Schmutz J."/>
            <person name="Larimer F."/>
            <person name="Land M."/>
            <person name="Hauser L."/>
            <person name="Kyrpides N."/>
            <person name="Lykidis A."/>
            <person name="LiPuma J.J."/>
            <person name="Konstantinidis K."/>
            <person name="Tiedje J.M."/>
            <person name="Richardson P."/>
        </authorList>
    </citation>
    <scope>NUCLEOTIDE SEQUENCE [LARGE SCALE GENOMIC DNA]</scope>
    <source>
        <strain evidence="1">AU 1054</strain>
    </source>
</reference>